<dbReference type="GO" id="GO:0016787">
    <property type="term" value="F:hydrolase activity"/>
    <property type="evidence" value="ECO:0007669"/>
    <property type="project" value="UniProtKB-KW"/>
</dbReference>
<evidence type="ECO:0000259" key="6">
    <source>
        <dbReference type="Pfam" id="PF08386"/>
    </source>
</evidence>
<name>N1V665_9MICC</name>
<dbReference type="InterPro" id="IPR051601">
    <property type="entry name" value="Serine_prot/Carboxylest_S33"/>
</dbReference>
<comment type="caution">
    <text evidence="7">The sequence shown here is derived from an EMBL/GenBank/DDBJ whole genome shotgun (WGS) entry which is preliminary data.</text>
</comment>
<dbReference type="RefSeq" id="WP_005267441.1">
    <property type="nucleotide sequence ID" value="NZ_ANPE02000071.1"/>
</dbReference>
<keyword evidence="3" id="KW-0378">Hydrolase</keyword>
<dbReference type="InterPro" id="IPR000073">
    <property type="entry name" value="AB_hydrolase_1"/>
</dbReference>
<evidence type="ECO:0000259" key="5">
    <source>
        <dbReference type="Pfam" id="PF00561"/>
    </source>
</evidence>
<comment type="similarity">
    <text evidence="1">Belongs to the peptidase S33 family.</text>
</comment>
<evidence type="ECO:0000313" key="7">
    <source>
        <dbReference type="EMBL" id="EMY35514.1"/>
    </source>
</evidence>
<accession>N1V665</accession>
<dbReference type="PROSITE" id="PS51257">
    <property type="entry name" value="PROKAR_LIPOPROTEIN"/>
    <property type="match status" value="1"/>
</dbReference>
<dbReference type="OrthoDB" id="3252468at2"/>
<feature type="domain" description="AB hydrolase-1" evidence="5">
    <location>
        <begin position="105"/>
        <end position="289"/>
    </location>
</feature>
<organism evidence="7 8">
    <name type="scientific">Arthrobacter crystallopoietes BAB-32</name>
    <dbReference type="NCBI Taxonomy" id="1246476"/>
    <lineage>
        <taxon>Bacteria</taxon>
        <taxon>Bacillati</taxon>
        <taxon>Actinomycetota</taxon>
        <taxon>Actinomycetes</taxon>
        <taxon>Micrococcales</taxon>
        <taxon>Micrococcaceae</taxon>
        <taxon>Crystallibacter</taxon>
    </lineage>
</organism>
<dbReference type="EMBL" id="ANPE02000071">
    <property type="protein sequence ID" value="EMY35514.1"/>
    <property type="molecule type" value="Genomic_DNA"/>
</dbReference>
<evidence type="ECO:0000256" key="1">
    <source>
        <dbReference type="ARBA" id="ARBA00010088"/>
    </source>
</evidence>
<dbReference type="Proteomes" id="UP000010729">
    <property type="component" value="Unassembled WGS sequence"/>
</dbReference>
<gene>
    <name evidence="7" type="ORF">D477_003923</name>
</gene>
<dbReference type="AlphaFoldDB" id="N1V665"/>
<keyword evidence="2 4" id="KW-0732">Signal</keyword>
<feature type="chain" id="PRO_5004113350" evidence="4">
    <location>
        <begin position="34"/>
        <end position="512"/>
    </location>
</feature>
<feature type="signal peptide" evidence="4">
    <location>
        <begin position="1"/>
        <end position="33"/>
    </location>
</feature>
<evidence type="ECO:0000256" key="4">
    <source>
        <dbReference type="SAM" id="SignalP"/>
    </source>
</evidence>
<protein>
    <submittedName>
        <fullName evidence="7">TAP domain-containing protein</fullName>
    </submittedName>
</protein>
<sequence length="512" mass="54106">MRLAPRRSRRTATTGAAAVVLLMLAGCGVLPQADEPPASGAAEEFAPVEAALEPYYTQDVAWEDCEAKFECANIEVPLDYADPGGERIEIAAIRSTAGDDALGSILLNPGGPGGSGYDTVKNSLAYMTTETLRGSYDIVGFDPRGVKRSAPVECLTDREKDEARQVQYDLESDAGLAQAAEDSAELAQQCAEETGEVLGHVDTISSAKDLDILRAAVGDPKLNYLGFSYGTFLGATYADLFPERVGRLVLDGALDPSLSNAEVTLGQAKAFEAAIHSYAESCLESAACPMDGSADDAVRQIRDLIASVEDNPMTAADGRLVTVGMFVSGFIVPLYNDQNWPRLTEALAAAFQGDPTPMLGLSDLGAERQADGSYTGNATEAFTAINCLDYPMESGLDAMREEAQALEEASPTLGRYLAYGGTTCENWAHEPVRTPAPVKAEGADPILVIGTTGDPATPYEWAESMAANFESASLLTFEAEGHTAYSRGNKCVQDAVDGYFIEGTMPADGTVC</sequence>
<feature type="domain" description="Peptidase S33 tripeptidyl aminopeptidase-like C-terminal" evidence="6">
    <location>
        <begin position="411"/>
        <end position="512"/>
    </location>
</feature>
<evidence type="ECO:0000256" key="2">
    <source>
        <dbReference type="ARBA" id="ARBA00022729"/>
    </source>
</evidence>
<evidence type="ECO:0000313" key="8">
    <source>
        <dbReference type="Proteomes" id="UP000010729"/>
    </source>
</evidence>
<dbReference type="InterPro" id="IPR029058">
    <property type="entry name" value="AB_hydrolase_fold"/>
</dbReference>
<evidence type="ECO:0000256" key="3">
    <source>
        <dbReference type="ARBA" id="ARBA00022801"/>
    </source>
</evidence>
<dbReference type="SUPFAM" id="SSF53474">
    <property type="entry name" value="alpha/beta-Hydrolases"/>
    <property type="match status" value="1"/>
</dbReference>
<proteinExistence type="inferred from homology"/>
<dbReference type="PANTHER" id="PTHR43248:SF29">
    <property type="entry name" value="TRIPEPTIDYL AMINOPEPTIDASE"/>
    <property type="match status" value="1"/>
</dbReference>
<dbReference type="Pfam" id="PF00561">
    <property type="entry name" value="Abhydrolase_1"/>
    <property type="match status" value="1"/>
</dbReference>
<dbReference type="Pfam" id="PF08386">
    <property type="entry name" value="Abhydrolase_4"/>
    <property type="match status" value="1"/>
</dbReference>
<dbReference type="Gene3D" id="3.40.50.1820">
    <property type="entry name" value="alpha/beta hydrolase"/>
    <property type="match status" value="1"/>
</dbReference>
<dbReference type="InterPro" id="IPR013595">
    <property type="entry name" value="Pept_S33_TAP-like_C"/>
</dbReference>
<reference evidence="7 8" key="1">
    <citation type="journal article" date="2013" name="Genome Announc.">
        <title>Draft Genome Sequence of Arthrobacter crystallopoietes Strain BAB-32, Revealing Genes for Bioremediation.</title>
        <authorList>
            <person name="Joshi M.N."/>
            <person name="Pandit A.S."/>
            <person name="Sharma A."/>
            <person name="Pandya R.V."/>
            <person name="Desai S.M."/>
            <person name="Saxena A.K."/>
            <person name="Bagatharia S.B."/>
        </authorList>
    </citation>
    <scope>NUCLEOTIDE SEQUENCE [LARGE SCALE GENOMIC DNA]</scope>
    <source>
        <strain evidence="7 8">BAB-32</strain>
    </source>
</reference>
<keyword evidence="8" id="KW-1185">Reference proteome</keyword>
<dbReference type="PANTHER" id="PTHR43248">
    <property type="entry name" value="2-SUCCINYL-6-HYDROXY-2,4-CYCLOHEXADIENE-1-CARBOXYLATE SYNTHASE"/>
    <property type="match status" value="1"/>
</dbReference>